<dbReference type="FunFam" id="1.20.5.5270:FF:000002">
    <property type="entry name" value="Lon protease homolog"/>
    <property type="match status" value="1"/>
</dbReference>
<keyword evidence="7" id="KW-0067">ATP-binding</keyword>
<dbReference type="GO" id="GO:0005524">
    <property type="term" value="F:ATP binding"/>
    <property type="evidence" value="ECO:0007669"/>
    <property type="project" value="UniProtKB-KW"/>
</dbReference>
<dbReference type="EMBL" id="UINC01001189">
    <property type="protein sequence ID" value="SUZ73760.1"/>
    <property type="molecule type" value="Genomic_DNA"/>
</dbReference>
<dbReference type="InterPro" id="IPR046336">
    <property type="entry name" value="Lon_prtase_N_sf"/>
</dbReference>
<evidence type="ECO:0000259" key="12">
    <source>
        <dbReference type="PROSITE" id="PS51787"/>
    </source>
</evidence>
<dbReference type="Gene3D" id="3.30.230.10">
    <property type="match status" value="1"/>
</dbReference>
<comment type="catalytic activity">
    <reaction evidence="9">
        <text>Hydrolysis of proteins in presence of ATP.</text>
        <dbReference type="EC" id="3.4.21.53"/>
    </reaction>
</comment>
<dbReference type="SUPFAM" id="SSF54211">
    <property type="entry name" value="Ribosomal protein S5 domain 2-like"/>
    <property type="match status" value="1"/>
</dbReference>
<dbReference type="GO" id="GO:0030163">
    <property type="term" value="P:protein catabolic process"/>
    <property type="evidence" value="ECO:0007669"/>
    <property type="project" value="InterPro"/>
</dbReference>
<dbReference type="PANTHER" id="PTHR10046">
    <property type="entry name" value="ATP DEPENDENT LON PROTEASE FAMILY MEMBER"/>
    <property type="match status" value="1"/>
</dbReference>
<dbReference type="AlphaFoldDB" id="A0A381Q3V1"/>
<dbReference type="Gene3D" id="2.30.130.40">
    <property type="entry name" value="LON domain-like"/>
    <property type="match status" value="1"/>
</dbReference>
<dbReference type="GO" id="GO:0004252">
    <property type="term" value="F:serine-type endopeptidase activity"/>
    <property type="evidence" value="ECO:0007669"/>
    <property type="project" value="UniProtKB-EC"/>
</dbReference>
<proteinExistence type="inferred from homology"/>
<keyword evidence="4" id="KW-0547">Nucleotide-binding</keyword>
<dbReference type="SUPFAM" id="SSF88697">
    <property type="entry name" value="PUA domain-like"/>
    <property type="match status" value="1"/>
</dbReference>
<dbReference type="SMART" id="SM00382">
    <property type="entry name" value="AAA"/>
    <property type="match status" value="1"/>
</dbReference>
<dbReference type="Pfam" id="PF02190">
    <property type="entry name" value="LON_substr_bdg"/>
    <property type="match status" value="1"/>
</dbReference>
<evidence type="ECO:0000256" key="4">
    <source>
        <dbReference type="ARBA" id="ARBA00022741"/>
    </source>
</evidence>
<sequence length="817" mass="89551">MATLIRVDETCEIPDRLPVVALRDLVYFPYMVLPLLIGRPPSLAALEAAEKGAGYILLLAQKNVQVEDPSKDDLHRVGVVAKVLQVSRLPDGNARVVLEGMGRCRVRRFLKSEVGFSASIEPFVAEERAAEQQEPKEDEALARGVLRLFHEYVHLCDRVPDDVLSSVSLESDRVRSAHLVSGHLLVFPSEKQELLESSDLAHYYGLLREILVRELEILRIEEKLDAQIRMQLDSDQRQSYLQEQLKAIHHELGTDPGDEWSDLAAAVVSASLPPHARERAERELNRLEKLNTVAPEAAVIRTYLDWILSLPWTERRKDNLRVEHASAALDEAHYGLDEVKDRILDHIAVLSLVGELKGPILCLAGAPGVGKTSLGRSISTALGREFVRVSLGGIRDEAEIRGHRRTYVGALPGRVLQGMRRCGTTNPVFLLDEIDKLARDFHGDPGAALLEVLDPEQNKTFTDHYLELEYDLSDVLFVATANTLAGIPEPLRDRMEIIRLPGYLDTEKLAIALRFLWPHQAQRHGLPTDANLTEDAAKAIIRRYTREAGVRELDRRISRVARKLARGRAEKSPATDEGVGAPVDDRAMEPLTVGEADLKALLGPPRYLERNQDEGERFGMANGLAWTEAGGEVLDVEVAVVPGSGQVQLTGTLGDVMKESAFAAVTYARSRAARLGLDPQFHEKVDIHIHIPEGATPKDGPSAGITIATALISALTGTSSRADVAMTGEITLRGRVLAVGGVKEKAVAALREGLNKVLLPAANAPELELLPEEVIAGLEFVPVHTMDEVLTEALTSMPEARRSLHEGGGAIGTHVSQ</sequence>
<dbReference type="PROSITE" id="PS51787">
    <property type="entry name" value="LON_N"/>
    <property type="match status" value="1"/>
</dbReference>
<dbReference type="InterPro" id="IPR003593">
    <property type="entry name" value="AAA+_ATPase"/>
</dbReference>
<comment type="subcellular location">
    <subcellularLocation>
        <location evidence="1">Cytoplasm</location>
    </subcellularLocation>
</comment>
<evidence type="ECO:0000256" key="10">
    <source>
        <dbReference type="ARBA" id="ARBA00066743"/>
    </source>
</evidence>
<dbReference type="PRINTS" id="PR00830">
    <property type="entry name" value="ENDOLAPTASE"/>
</dbReference>
<dbReference type="Pfam" id="PF05362">
    <property type="entry name" value="Lon_C"/>
    <property type="match status" value="1"/>
</dbReference>
<dbReference type="InterPro" id="IPR027065">
    <property type="entry name" value="Lon_Prtase"/>
</dbReference>
<keyword evidence="3" id="KW-0645">Protease</keyword>
<evidence type="ECO:0000256" key="2">
    <source>
        <dbReference type="ARBA" id="ARBA00022490"/>
    </source>
</evidence>
<dbReference type="Pfam" id="PF00004">
    <property type="entry name" value="AAA"/>
    <property type="match status" value="1"/>
</dbReference>
<keyword evidence="5" id="KW-0378">Hydrolase</keyword>
<dbReference type="Pfam" id="PF22667">
    <property type="entry name" value="Lon_lid"/>
    <property type="match status" value="1"/>
</dbReference>
<accession>A0A381Q3V1</accession>
<dbReference type="InterPro" id="IPR014721">
    <property type="entry name" value="Ribsml_uS5_D2-typ_fold_subgr"/>
</dbReference>
<dbReference type="Gene3D" id="1.20.5.5270">
    <property type="match status" value="1"/>
</dbReference>
<dbReference type="InterPro" id="IPR003959">
    <property type="entry name" value="ATPase_AAA_core"/>
</dbReference>
<reference evidence="13" key="1">
    <citation type="submission" date="2018-05" db="EMBL/GenBank/DDBJ databases">
        <authorList>
            <person name="Lanie J.A."/>
            <person name="Ng W.-L."/>
            <person name="Kazmierczak K.M."/>
            <person name="Andrzejewski T.M."/>
            <person name="Davidsen T.M."/>
            <person name="Wayne K.J."/>
            <person name="Tettelin H."/>
            <person name="Glass J.I."/>
            <person name="Rusch D."/>
            <person name="Podicherti R."/>
            <person name="Tsui H.-C.T."/>
            <person name="Winkler M.E."/>
        </authorList>
    </citation>
    <scope>NUCLEOTIDE SEQUENCE</scope>
</reference>
<protein>
    <recommendedName>
        <fullName evidence="10">endopeptidase La</fullName>
        <ecNumber evidence="10">3.4.21.53</ecNumber>
    </recommendedName>
</protein>
<name>A0A381Q3V1_9ZZZZ</name>
<dbReference type="GO" id="GO:0006508">
    <property type="term" value="P:proteolysis"/>
    <property type="evidence" value="ECO:0007669"/>
    <property type="project" value="UniProtKB-KW"/>
</dbReference>
<dbReference type="NCBIfam" id="TIGR00763">
    <property type="entry name" value="lon"/>
    <property type="match status" value="1"/>
</dbReference>
<evidence type="ECO:0000259" key="11">
    <source>
        <dbReference type="PROSITE" id="PS51786"/>
    </source>
</evidence>
<dbReference type="CDD" id="cd19500">
    <property type="entry name" value="RecA-like_Lon"/>
    <property type="match status" value="1"/>
</dbReference>
<dbReference type="InterPro" id="IPR027417">
    <property type="entry name" value="P-loop_NTPase"/>
</dbReference>
<gene>
    <name evidence="13" type="ORF">METZ01_LOCUS26614</name>
</gene>
<dbReference type="Gene3D" id="3.40.50.300">
    <property type="entry name" value="P-loop containing nucleotide triphosphate hydrolases"/>
    <property type="match status" value="1"/>
</dbReference>
<dbReference type="Gene3D" id="1.20.58.1480">
    <property type="match status" value="1"/>
</dbReference>
<dbReference type="InterPro" id="IPR015947">
    <property type="entry name" value="PUA-like_sf"/>
</dbReference>
<dbReference type="Gene3D" id="1.10.8.60">
    <property type="match status" value="1"/>
</dbReference>
<dbReference type="HAMAP" id="MF_01973">
    <property type="entry name" value="lon_bact"/>
    <property type="match status" value="1"/>
</dbReference>
<evidence type="ECO:0000313" key="13">
    <source>
        <dbReference type="EMBL" id="SUZ73760.1"/>
    </source>
</evidence>
<dbReference type="SMART" id="SM00464">
    <property type="entry name" value="LON"/>
    <property type="match status" value="1"/>
</dbReference>
<evidence type="ECO:0000256" key="3">
    <source>
        <dbReference type="ARBA" id="ARBA00022670"/>
    </source>
</evidence>
<keyword evidence="8" id="KW-0346">Stress response</keyword>
<feature type="domain" description="Lon proteolytic" evidence="11">
    <location>
        <begin position="615"/>
        <end position="796"/>
    </location>
</feature>
<dbReference type="EC" id="3.4.21.53" evidence="10"/>
<evidence type="ECO:0000256" key="1">
    <source>
        <dbReference type="ARBA" id="ARBA00004496"/>
    </source>
</evidence>
<dbReference type="PIRSF" id="PIRSF001174">
    <property type="entry name" value="Lon_proteas"/>
    <property type="match status" value="1"/>
</dbReference>
<dbReference type="InterPro" id="IPR054594">
    <property type="entry name" value="Lon_lid"/>
</dbReference>
<dbReference type="GO" id="GO:0043565">
    <property type="term" value="F:sequence-specific DNA binding"/>
    <property type="evidence" value="ECO:0007669"/>
    <property type="project" value="InterPro"/>
</dbReference>
<dbReference type="InterPro" id="IPR020568">
    <property type="entry name" value="Ribosomal_Su5_D2-typ_SF"/>
</dbReference>
<feature type="domain" description="Lon N-terminal" evidence="12">
    <location>
        <begin position="17"/>
        <end position="215"/>
    </location>
</feature>
<dbReference type="GO" id="GO:0004176">
    <property type="term" value="F:ATP-dependent peptidase activity"/>
    <property type="evidence" value="ECO:0007669"/>
    <property type="project" value="InterPro"/>
</dbReference>
<dbReference type="PROSITE" id="PS51786">
    <property type="entry name" value="LON_PROTEOLYTIC"/>
    <property type="match status" value="1"/>
</dbReference>
<dbReference type="GO" id="GO:0005737">
    <property type="term" value="C:cytoplasm"/>
    <property type="evidence" value="ECO:0007669"/>
    <property type="project" value="UniProtKB-SubCell"/>
</dbReference>
<dbReference type="PROSITE" id="PS01046">
    <property type="entry name" value="LON_SER"/>
    <property type="match status" value="1"/>
</dbReference>
<dbReference type="FunFam" id="3.40.50.300:FF:000021">
    <property type="entry name" value="Lon protease homolog"/>
    <property type="match status" value="1"/>
</dbReference>
<evidence type="ECO:0000256" key="7">
    <source>
        <dbReference type="ARBA" id="ARBA00022840"/>
    </source>
</evidence>
<evidence type="ECO:0000256" key="5">
    <source>
        <dbReference type="ARBA" id="ARBA00022801"/>
    </source>
</evidence>
<evidence type="ECO:0000256" key="9">
    <source>
        <dbReference type="ARBA" id="ARBA00050665"/>
    </source>
</evidence>
<evidence type="ECO:0000256" key="6">
    <source>
        <dbReference type="ARBA" id="ARBA00022825"/>
    </source>
</evidence>
<dbReference type="InterPro" id="IPR008269">
    <property type="entry name" value="Lon_proteolytic"/>
</dbReference>
<dbReference type="InterPro" id="IPR008268">
    <property type="entry name" value="Peptidase_S16_AS"/>
</dbReference>
<dbReference type="InterPro" id="IPR027543">
    <property type="entry name" value="Lon_bac"/>
</dbReference>
<organism evidence="13">
    <name type="scientific">marine metagenome</name>
    <dbReference type="NCBI Taxonomy" id="408172"/>
    <lineage>
        <taxon>unclassified sequences</taxon>
        <taxon>metagenomes</taxon>
        <taxon>ecological metagenomes</taxon>
    </lineage>
</organism>
<dbReference type="SUPFAM" id="SSF52540">
    <property type="entry name" value="P-loop containing nucleoside triphosphate hydrolases"/>
    <property type="match status" value="1"/>
</dbReference>
<evidence type="ECO:0000256" key="8">
    <source>
        <dbReference type="ARBA" id="ARBA00023016"/>
    </source>
</evidence>
<keyword evidence="2" id="KW-0963">Cytoplasm</keyword>
<dbReference type="InterPro" id="IPR003111">
    <property type="entry name" value="Lon_prtase_N"/>
</dbReference>
<keyword evidence="6" id="KW-0720">Serine protease</keyword>
<dbReference type="GO" id="GO:0016887">
    <property type="term" value="F:ATP hydrolysis activity"/>
    <property type="evidence" value="ECO:0007669"/>
    <property type="project" value="InterPro"/>
</dbReference>
<dbReference type="InterPro" id="IPR004815">
    <property type="entry name" value="Lon_bac/euk-typ"/>
</dbReference>